<keyword evidence="1" id="KW-0812">Transmembrane</keyword>
<evidence type="ECO:0000313" key="2">
    <source>
        <dbReference type="EMBL" id="MFC5652224.1"/>
    </source>
</evidence>
<comment type="caution">
    <text evidence="2">The sequence shown here is derived from an EMBL/GenBank/DDBJ whole genome shotgun (WGS) entry which is preliminary data.</text>
</comment>
<evidence type="ECO:0000256" key="1">
    <source>
        <dbReference type="SAM" id="Phobius"/>
    </source>
</evidence>
<dbReference type="RefSeq" id="WP_379190854.1">
    <property type="nucleotide sequence ID" value="NZ_JBHSOW010000092.1"/>
</dbReference>
<evidence type="ECO:0000313" key="3">
    <source>
        <dbReference type="Proteomes" id="UP001596047"/>
    </source>
</evidence>
<dbReference type="Proteomes" id="UP001596047">
    <property type="component" value="Unassembled WGS sequence"/>
</dbReference>
<organism evidence="2 3">
    <name type="scientific">Paenibacillus solisilvae</name>
    <dbReference type="NCBI Taxonomy" id="2486751"/>
    <lineage>
        <taxon>Bacteria</taxon>
        <taxon>Bacillati</taxon>
        <taxon>Bacillota</taxon>
        <taxon>Bacilli</taxon>
        <taxon>Bacillales</taxon>
        <taxon>Paenibacillaceae</taxon>
        <taxon>Paenibacillus</taxon>
    </lineage>
</organism>
<dbReference type="EMBL" id="JBHSOW010000092">
    <property type="protein sequence ID" value="MFC5652224.1"/>
    <property type="molecule type" value="Genomic_DNA"/>
</dbReference>
<keyword evidence="1" id="KW-0472">Membrane</keyword>
<evidence type="ECO:0008006" key="4">
    <source>
        <dbReference type="Google" id="ProtNLM"/>
    </source>
</evidence>
<name>A0ABW0W5A7_9BACL</name>
<reference evidence="3" key="1">
    <citation type="journal article" date="2019" name="Int. J. Syst. Evol. Microbiol.">
        <title>The Global Catalogue of Microorganisms (GCM) 10K type strain sequencing project: providing services to taxonomists for standard genome sequencing and annotation.</title>
        <authorList>
            <consortium name="The Broad Institute Genomics Platform"/>
            <consortium name="The Broad Institute Genome Sequencing Center for Infectious Disease"/>
            <person name="Wu L."/>
            <person name="Ma J."/>
        </authorList>
    </citation>
    <scope>NUCLEOTIDE SEQUENCE [LARGE SCALE GENOMIC DNA]</scope>
    <source>
        <strain evidence="3">CGMCC 1.3240</strain>
    </source>
</reference>
<gene>
    <name evidence="2" type="ORF">ACFPYJ_24525</name>
</gene>
<keyword evidence="3" id="KW-1185">Reference proteome</keyword>
<proteinExistence type="predicted"/>
<protein>
    <recommendedName>
        <fullName evidence="4">ABC transporter permease</fullName>
    </recommendedName>
</protein>
<keyword evidence="1" id="KW-1133">Transmembrane helix</keyword>
<accession>A0ABW0W5A7</accession>
<feature type="transmembrane region" description="Helical" evidence="1">
    <location>
        <begin position="38"/>
        <end position="57"/>
    </location>
</feature>
<sequence>MRLPDRRFARHGTAEFFISSRGLGYLLSDQICLANMPLAWACIVIAAVLGIAFYYLVAAAEKWLKPWHSSQL</sequence>